<accession>A0A8K0CGU8</accession>
<reference evidence="5" key="1">
    <citation type="submission" date="2019-08" db="EMBL/GenBank/DDBJ databases">
        <title>The genome of the North American firefly Photinus pyralis.</title>
        <authorList>
            <consortium name="Photinus pyralis genome working group"/>
            <person name="Fallon T.R."/>
            <person name="Sander Lower S.E."/>
            <person name="Weng J.-K."/>
        </authorList>
    </citation>
    <scope>NUCLEOTIDE SEQUENCE</scope>
    <source>
        <strain evidence="5">TRF0915ILg1</strain>
        <tissue evidence="5">Whole body</tissue>
    </source>
</reference>
<evidence type="ECO:0000313" key="6">
    <source>
        <dbReference type="Proteomes" id="UP000801492"/>
    </source>
</evidence>
<dbReference type="OrthoDB" id="6697593at2759"/>
<dbReference type="EMBL" id="VTPC01088947">
    <property type="protein sequence ID" value="KAF2885994.1"/>
    <property type="molecule type" value="Genomic_DNA"/>
</dbReference>
<dbReference type="AlphaFoldDB" id="A0A8K0CGU8"/>
<protein>
    <recommendedName>
        <fullName evidence="4">Single domain-containing protein</fullName>
    </recommendedName>
</protein>
<evidence type="ECO:0000256" key="2">
    <source>
        <dbReference type="ARBA" id="ARBA00022525"/>
    </source>
</evidence>
<keyword evidence="3" id="KW-1133">Transmembrane helix</keyword>
<evidence type="ECO:0000256" key="3">
    <source>
        <dbReference type="SAM" id="Phobius"/>
    </source>
</evidence>
<dbReference type="InterPro" id="IPR029277">
    <property type="entry name" value="SVWC_dom"/>
</dbReference>
<gene>
    <name evidence="5" type="ORF">ILUMI_20179</name>
</gene>
<feature type="domain" description="Single" evidence="4">
    <location>
        <begin position="60"/>
        <end position="129"/>
    </location>
</feature>
<comment type="caution">
    <text evidence="5">The sequence shown here is derived from an EMBL/GenBank/DDBJ whole genome shotgun (WGS) entry which is preliminary data.</text>
</comment>
<evidence type="ECO:0000313" key="5">
    <source>
        <dbReference type="EMBL" id="KAF2885994.1"/>
    </source>
</evidence>
<feature type="transmembrane region" description="Helical" evidence="3">
    <location>
        <begin position="21"/>
        <end position="42"/>
    </location>
</feature>
<name>A0A8K0CGU8_IGNLU</name>
<dbReference type="Proteomes" id="UP000801492">
    <property type="component" value="Unassembled WGS sequence"/>
</dbReference>
<comment type="subcellular location">
    <subcellularLocation>
        <location evidence="1">Secreted</location>
    </subcellularLocation>
</comment>
<organism evidence="5 6">
    <name type="scientific">Ignelater luminosus</name>
    <name type="common">Cucubano</name>
    <name type="synonym">Pyrophorus luminosus</name>
    <dbReference type="NCBI Taxonomy" id="2038154"/>
    <lineage>
        <taxon>Eukaryota</taxon>
        <taxon>Metazoa</taxon>
        <taxon>Ecdysozoa</taxon>
        <taxon>Arthropoda</taxon>
        <taxon>Hexapoda</taxon>
        <taxon>Insecta</taxon>
        <taxon>Pterygota</taxon>
        <taxon>Neoptera</taxon>
        <taxon>Endopterygota</taxon>
        <taxon>Coleoptera</taxon>
        <taxon>Polyphaga</taxon>
        <taxon>Elateriformia</taxon>
        <taxon>Elateroidea</taxon>
        <taxon>Elateridae</taxon>
        <taxon>Agrypninae</taxon>
        <taxon>Pyrophorini</taxon>
        <taxon>Ignelater</taxon>
    </lineage>
</organism>
<keyword evidence="6" id="KW-1185">Reference proteome</keyword>
<dbReference type="SMART" id="SM01318">
    <property type="entry name" value="SVWC"/>
    <property type="match status" value="1"/>
</dbReference>
<evidence type="ECO:0000259" key="4">
    <source>
        <dbReference type="SMART" id="SM01318"/>
    </source>
</evidence>
<sequence>MYKLVRLQRQTTKHLKVSVSLQSYFNIMYKSLVLVVAIIATVSCIPTINQEEAIDKPGYCRIRNVYIKEGEQGPGPIGECSSNTCVSAKPGAEVISSVPCPLFRPRKGCYRSEHDYTKQFPDCCPKEVCPDETEN</sequence>
<proteinExistence type="predicted"/>
<keyword evidence="3" id="KW-0812">Transmembrane</keyword>
<evidence type="ECO:0000256" key="1">
    <source>
        <dbReference type="ARBA" id="ARBA00004613"/>
    </source>
</evidence>
<dbReference type="GO" id="GO:0005576">
    <property type="term" value="C:extracellular region"/>
    <property type="evidence" value="ECO:0007669"/>
    <property type="project" value="UniProtKB-SubCell"/>
</dbReference>
<keyword evidence="2" id="KW-0964">Secreted</keyword>
<dbReference type="Pfam" id="PF15430">
    <property type="entry name" value="SVWC"/>
    <property type="match status" value="1"/>
</dbReference>
<keyword evidence="3" id="KW-0472">Membrane</keyword>